<gene>
    <name evidence="1" type="ORF">HanXRQr2_Chr14g0642801</name>
</gene>
<name>A0A9K3H7K6_HELAN</name>
<reference evidence="1" key="1">
    <citation type="journal article" date="2017" name="Nature">
        <title>The sunflower genome provides insights into oil metabolism, flowering and Asterid evolution.</title>
        <authorList>
            <person name="Badouin H."/>
            <person name="Gouzy J."/>
            <person name="Grassa C.J."/>
            <person name="Murat F."/>
            <person name="Staton S.E."/>
            <person name="Cottret L."/>
            <person name="Lelandais-Briere C."/>
            <person name="Owens G.L."/>
            <person name="Carrere S."/>
            <person name="Mayjonade B."/>
            <person name="Legrand L."/>
            <person name="Gill N."/>
            <person name="Kane N.C."/>
            <person name="Bowers J.E."/>
            <person name="Hubner S."/>
            <person name="Bellec A."/>
            <person name="Berard A."/>
            <person name="Berges H."/>
            <person name="Blanchet N."/>
            <person name="Boniface M.C."/>
            <person name="Brunel D."/>
            <person name="Catrice O."/>
            <person name="Chaidir N."/>
            <person name="Claudel C."/>
            <person name="Donnadieu C."/>
            <person name="Faraut T."/>
            <person name="Fievet G."/>
            <person name="Helmstetter N."/>
            <person name="King M."/>
            <person name="Knapp S.J."/>
            <person name="Lai Z."/>
            <person name="Le Paslier M.C."/>
            <person name="Lippi Y."/>
            <person name="Lorenzon L."/>
            <person name="Mandel J.R."/>
            <person name="Marage G."/>
            <person name="Marchand G."/>
            <person name="Marquand E."/>
            <person name="Bret-Mestries E."/>
            <person name="Morien E."/>
            <person name="Nambeesan S."/>
            <person name="Nguyen T."/>
            <person name="Pegot-Espagnet P."/>
            <person name="Pouilly N."/>
            <person name="Raftis F."/>
            <person name="Sallet E."/>
            <person name="Schiex T."/>
            <person name="Thomas J."/>
            <person name="Vandecasteele C."/>
            <person name="Vares D."/>
            <person name="Vear F."/>
            <person name="Vautrin S."/>
            <person name="Crespi M."/>
            <person name="Mangin B."/>
            <person name="Burke J.M."/>
            <person name="Salse J."/>
            <person name="Munos S."/>
            <person name="Vincourt P."/>
            <person name="Rieseberg L.H."/>
            <person name="Langlade N.B."/>
        </authorList>
    </citation>
    <scope>NUCLEOTIDE SEQUENCE</scope>
    <source>
        <tissue evidence="1">Leaves</tissue>
    </source>
</reference>
<keyword evidence="2" id="KW-1185">Reference proteome</keyword>
<evidence type="ECO:0000313" key="2">
    <source>
        <dbReference type="Proteomes" id="UP000215914"/>
    </source>
</evidence>
<evidence type="ECO:0000313" key="1">
    <source>
        <dbReference type="EMBL" id="KAF5768973.1"/>
    </source>
</evidence>
<dbReference type="AlphaFoldDB" id="A0A9K3H7K6"/>
<protein>
    <submittedName>
        <fullName evidence="1">Uncharacterized protein</fullName>
    </submittedName>
</protein>
<dbReference type="Proteomes" id="UP000215914">
    <property type="component" value="Unassembled WGS sequence"/>
</dbReference>
<comment type="caution">
    <text evidence="1">The sequence shown here is derived from an EMBL/GenBank/DDBJ whole genome shotgun (WGS) entry which is preliminary data.</text>
</comment>
<accession>A0A9K3H7K6</accession>
<organism evidence="1 2">
    <name type="scientific">Helianthus annuus</name>
    <name type="common">Common sunflower</name>
    <dbReference type="NCBI Taxonomy" id="4232"/>
    <lineage>
        <taxon>Eukaryota</taxon>
        <taxon>Viridiplantae</taxon>
        <taxon>Streptophyta</taxon>
        <taxon>Embryophyta</taxon>
        <taxon>Tracheophyta</taxon>
        <taxon>Spermatophyta</taxon>
        <taxon>Magnoliopsida</taxon>
        <taxon>eudicotyledons</taxon>
        <taxon>Gunneridae</taxon>
        <taxon>Pentapetalae</taxon>
        <taxon>asterids</taxon>
        <taxon>campanulids</taxon>
        <taxon>Asterales</taxon>
        <taxon>Asteraceae</taxon>
        <taxon>Asteroideae</taxon>
        <taxon>Heliantheae alliance</taxon>
        <taxon>Heliantheae</taxon>
        <taxon>Helianthus</taxon>
    </lineage>
</organism>
<reference evidence="1" key="2">
    <citation type="submission" date="2020-06" db="EMBL/GenBank/DDBJ databases">
        <title>Helianthus annuus Genome sequencing and assembly Release 2.</title>
        <authorList>
            <person name="Gouzy J."/>
            <person name="Langlade N."/>
            <person name="Munos S."/>
        </authorList>
    </citation>
    <scope>NUCLEOTIDE SEQUENCE</scope>
    <source>
        <tissue evidence="1">Leaves</tissue>
    </source>
</reference>
<proteinExistence type="predicted"/>
<sequence>MTNIRYRLTKYHSKSGRDCISLPSFKVQIQTLPCSDFVYLYLNSLRIFSISFLNFSVSRCNKEK</sequence>
<dbReference type="EMBL" id="MNCJ02000329">
    <property type="protein sequence ID" value="KAF5768973.1"/>
    <property type="molecule type" value="Genomic_DNA"/>
</dbReference>
<dbReference type="Gramene" id="mRNA:HanXRQr2_Chr14g0642801">
    <property type="protein sequence ID" value="mRNA:HanXRQr2_Chr14g0642801"/>
    <property type="gene ID" value="HanXRQr2_Chr14g0642801"/>
</dbReference>